<comment type="similarity">
    <text evidence="5">Belongs to the adenylate kinase family.</text>
</comment>
<sequence>MFLGVWRIIKIMSANKRKIVIFVMGRPGSGKDTQADFLAKRFNLLKIVTSDLLQEKFKKSPFDPTVQKEKEIFEKGVLNTPSWVVSAVKEKISELTAGGLEGRDGIIFAGSPRTLYEAENLVPFLENVFGTDNLKAVYLETTAEEAIKRISLRAARALDRDPEKLKVRMTEYEERTMPVLDYFNQRNILIKVDGMPAQEIVFEDILLKLEGLEK</sequence>
<name>A0A1F5BHU8_9BACT</name>
<dbReference type="Pfam" id="PF00406">
    <property type="entry name" value="ADK"/>
    <property type="match status" value="1"/>
</dbReference>
<dbReference type="EC" id="2.7.4.3" evidence="6"/>
<evidence type="ECO:0000313" key="8">
    <source>
        <dbReference type="Proteomes" id="UP000179184"/>
    </source>
</evidence>
<evidence type="ECO:0000256" key="4">
    <source>
        <dbReference type="ARBA" id="ARBA00022777"/>
    </source>
</evidence>
<dbReference type="EMBL" id="MEYN01000031">
    <property type="protein sequence ID" value="OGD30198.1"/>
    <property type="molecule type" value="Genomic_DNA"/>
</dbReference>
<dbReference type="Gene3D" id="3.40.50.300">
    <property type="entry name" value="P-loop containing nucleotide triphosphate hydrolases"/>
    <property type="match status" value="1"/>
</dbReference>
<evidence type="ECO:0000313" key="7">
    <source>
        <dbReference type="EMBL" id="OGD30198.1"/>
    </source>
</evidence>
<keyword evidence="6" id="KW-0067">ATP-binding</keyword>
<gene>
    <name evidence="7" type="ORF">A2W60_02285</name>
</gene>
<keyword evidence="1 5" id="KW-0808">Transferase</keyword>
<dbReference type="GO" id="GO:0005524">
    <property type="term" value="F:ATP binding"/>
    <property type="evidence" value="ECO:0007669"/>
    <property type="project" value="UniProtKB-KW"/>
</dbReference>
<dbReference type="InterPro" id="IPR000850">
    <property type="entry name" value="Adenylat/UMP-CMP_kin"/>
</dbReference>
<dbReference type="GO" id="GO:0004017">
    <property type="term" value="F:AMP kinase activity"/>
    <property type="evidence" value="ECO:0007669"/>
    <property type="project" value="UniProtKB-EC"/>
</dbReference>
<dbReference type="Proteomes" id="UP000179184">
    <property type="component" value="Unassembled WGS sequence"/>
</dbReference>
<protein>
    <recommendedName>
        <fullName evidence="6">Adenylate kinase</fullName>
        <ecNumber evidence="6">2.7.4.3</ecNumber>
    </recommendedName>
</protein>
<dbReference type="SUPFAM" id="SSF52540">
    <property type="entry name" value="P-loop containing nucleoside triphosphate hydrolases"/>
    <property type="match status" value="1"/>
</dbReference>
<comment type="caution">
    <text evidence="7">The sequence shown here is derived from an EMBL/GenBank/DDBJ whole genome shotgun (WGS) entry which is preliminary data.</text>
</comment>
<accession>A0A1F5BHU8</accession>
<dbReference type="InterPro" id="IPR027417">
    <property type="entry name" value="P-loop_NTPase"/>
</dbReference>
<evidence type="ECO:0000256" key="5">
    <source>
        <dbReference type="RuleBase" id="RU003330"/>
    </source>
</evidence>
<dbReference type="PRINTS" id="PR00094">
    <property type="entry name" value="ADENYLTKNASE"/>
</dbReference>
<comment type="subunit">
    <text evidence="6">Monomer.</text>
</comment>
<evidence type="ECO:0000256" key="2">
    <source>
        <dbReference type="ARBA" id="ARBA00022727"/>
    </source>
</evidence>
<evidence type="ECO:0000256" key="3">
    <source>
        <dbReference type="ARBA" id="ARBA00022741"/>
    </source>
</evidence>
<dbReference type="PANTHER" id="PTHR23359">
    <property type="entry name" value="NUCLEOTIDE KINASE"/>
    <property type="match status" value="1"/>
</dbReference>
<evidence type="ECO:0000256" key="6">
    <source>
        <dbReference type="RuleBase" id="RU003331"/>
    </source>
</evidence>
<reference evidence="7 8" key="1">
    <citation type="journal article" date="2016" name="Nat. Commun.">
        <title>Thousands of microbial genomes shed light on interconnected biogeochemical processes in an aquifer system.</title>
        <authorList>
            <person name="Anantharaman K."/>
            <person name="Brown C.T."/>
            <person name="Hug L.A."/>
            <person name="Sharon I."/>
            <person name="Castelle C.J."/>
            <person name="Probst A.J."/>
            <person name="Thomas B.C."/>
            <person name="Singh A."/>
            <person name="Wilkins M.J."/>
            <person name="Karaoz U."/>
            <person name="Brodie E.L."/>
            <person name="Williams K.H."/>
            <person name="Hubbard S.S."/>
            <person name="Banfield J.F."/>
        </authorList>
    </citation>
    <scope>NUCLEOTIDE SEQUENCE [LARGE SCALE GENOMIC DNA]</scope>
</reference>
<dbReference type="GO" id="GO:0005737">
    <property type="term" value="C:cytoplasm"/>
    <property type="evidence" value="ECO:0007669"/>
    <property type="project" value="UniProtKB-SubCell"/>
</dbReference>
<dbReference type="CDD" id="cd01428">
    <property type="entry name" value="ADK"/>
    <property type="match status" value="1"/>
</dbReference>
<keyword evidence="4 5" id="KW-0418">Kinase</keyword>
<dbReference type="AlphaFoldDB" id="A0A1F5BHU8"/>
<evidence type="ECO:0000256" key="1">
    <source>
        <dbReference type="ARBA" id="ARBA00022679"/>
    </source>
</evidence>
<comment type="subcellular location">
    <subcellularLocation>
        <location evidence="6">Cytoplasm</location>
    </subcellularLocation>
</comment>
<proteinExistence type="inferred from homology"/>
<keyword evidence="2" id="KW-0545">Nucleotide biosynthesis</keyword>
<comment type="catalytic activity">
    <reaction evidence="6">
        <text>AMP + ATP = 2 ADP</text>
        <dbReference type="Rhea" id="RHEA:12973"/>
        <dbReference type="ChEBI" id="CHEBI:30616"/>
        <dbReference type="ChEBI" id="CHEBI:456215"/>
        <dbReference type="ChEBI" id="CHEBI:456216"/>
        <dbReference type="EC" id="2.7.4.3"/>
    </reaction>
</comment>
<keyword evidence="3 6" id="KW-0547">Nucleotide-binding</keyword>
<organism evidence="7 8">
    <name type="scientific">Candidatus Azambacteria bacterium RIFCSPHIGHO2_02_46_12</name>
    <dbReference type="NCBI Taxonomy" id="1797295"/>
    <lineage>
        <taxon>Bacteria</taxon>
        <taxon>Candidatus Azamiibacteriota</taxon>
    </lineage>
</organism>